<proteinExistence type="predicted"/>
<evidence type="ECO:0000313" key="3">
    <source>
        <dbReference type="Proteomes" id="UP000749646"/>
    </source>
</evidence>
<accession>A0A9P6IKK6</accession>
<feature type="compositionally biased region" description="Polar residues" evidence="1">
    <location>
        <begin position="1"/>
        <end position="17"/>
    </location>
</feature>
<comment type="caution">
    <text evidence="2">The sequence shown here is derived from an EMBL/GenBank/DDBJ whole genome shotgun (WGS) entry which is preliminary data.</text>
</comment>
<reference evidence="2" key="1">
    <citation type="journal article" date="2020" name="Fungal Divers.">
        <title>Resolving the Mortierellaceae phylogeny through synthesis of multi-gene phylogenetics and phylogenomics.</title>
        <authorList>
            <person name="Vandepol N."/>
            <person name="Liber J."/>
            <person name="Desiro A."/>
            <person name="Na H."/>
            <person name="Kennedy M."/>
            <person name="Barry K."/>
            <person name="Grigoriev I.V."/>
            <person name="Miller A.N."/>
            <person name="O'Donnell K."/>
            <person name="Stajich J.E."/>
            <person name="Bonito G."/>
        </authorList>
    </citation>
    <scope>NUCLEOTIDE SEQUENCE</scope>
    <source>
        <strain evidence="2">MES-2147</strain>
    </source>
</reference>
<organism evidence="2 3">
    <name type="scientific">Modicella reniformis</name>
    <dbReference type="NCBI Taxonomy" id="1440133"/>
    <lineage>
        <taxon>Eukaryota</taxon>
        <taxon>Fungi</taxon>
        <taxon>Fungi incertae sedis</taxon>
        <taxon>Mucoromycota</taxon>
        <taxon>Mortierellomycotina</taxon>
        <taxon>Mortierellomycetes</taxon>
        <taxon>Mortierellales</taxon>
        <taxon>Mortierellaceae</taxon>
        <taxon>Modicella</taxon>
    </lineage>
</organism>
<keyword evidence="3" id="KW-1185">Reference proteome</keyword>
<dbReference type="OrthoDB" id="10583590at2759"/>
<evidence type="ECO:0000256" key="1">
    <source>
        <dbReference type="SAM" id="MobiDB-lite"/>
    </source>
</evidence>
<dbReference type="EMBL" id="JAAAHW010010025">
    <property type="protein sequence ID" value="KAF9931931.1"/>
    <property type="molecule type" value="Genomic_DNA"/>
</dbReference>
<feature type="region of interest" description="Disordered" evidence="1">
    <location>
        <begin position="1"/>
        <end position="62"/>
    </location>
</feature>
<protein>
    <submittedName>
        <fullName evidence="2">Uncharacterized protein</fullName>
    </submittedName>
</protein>
<evidence type="ECO:0000313" key="2">
    <source>
        <dbReference type="EMBL" id="KAF9931931.1"/>
    </source>
</evidence>
<name>A0A9P6IKK6_9FUNG</name>
<sequence>MVSSSTVAAETLQSARSPLSEKHSVAPNTTNNSDSNYNNNNNNYHLKRSDALSTEPGMGMRSTSSSIAHLFAITPHDYQIIQDWAW</sequence>
<dbReference type="Proteomes" id="UP000749646">
    <property type="component" value="Unassembled WGS sequence"/>
</dbReference>
<gene>
    <name evidence="2" type="ORF">BGZ65_004662</name>
</gene>
<dbReference type="AlphaFoldDB" id="A0A9P6IKK6"/>
<feature type="compositionally biased region" description="Low complexity" evidence="1">
    <location>
        <begin position="28"/>
        <end position="44"/>
    </location>
</feature>
<feature type="non-terminal residue" evidence="2">
    <location>
        <position position="86"/>
    </location>
</feature>